<gene>
    <name evidence="4" type="ORF">BT63DRAFT_425031</name>
</gene>
<dbReference type="FunFam" id="3.40.50.720:FF:000084">
    <property type="entry name" value="Short-chain dehydrogenase reductase"/>
    <property type="match status" value="1"/>
</dbReference>
<keyword evidence="5" id="KW-1185">Reference proteome</keyword>
<dbReference type="PANTHER" id="PTHR24321">
    <property type="entry name" value="DEHYDROGENASES, SHORT CHAIN"/>
    <property type="match status" value="1"/>
</dbReference>
<organism evidence="4 5">
    <name type="scientific">Microthyrium microscopicum</name>
    <dbReference type="NCBI Taxonomy" id="703497"/>
    <lineage>
        <taxon>Eukaryota</taxon>
        <taxon>Fungi</taxon>
        <taxon>Dikarya</taxon>
        <taxon>Ascomycota</taxon>
        <taxon>Pezizomycotina</taxon>
        <taxon>Dothideomycetes</taxon>
        <taxon>Dothideomycetes incertae sedis</taxon>
        <taxon>Microthyriales</taxon>
        <taxon>Microthyriaceae</taxon>
        <taxon>Microthyrium</taxon>
    </lineage>
</organism>
<comment type="similarity">
    <text evidence="1">Belongs to the short-chain dehydrogenases/reductases (SDR) family.</text>
</comment>
<dbReference type="GO" id="GO:0016491">
    <property type="term" value="F:oxidoreductase activity"/>
    <property type="evidence" value="ECO:0007669"/>
    <property type="project" value="UniProtKB-KW"/>
</dbReference>
<evidence type="ECO:0000313" key="4">
    <source>
        <dbReference type="EMBL" id="KAF2669291.1"/>
    </source>
</evidence>
<reference evidence="4" key="1">
    <citation type="journal article" date="2020" name="Stud. Mycol.">
        <title>101 Dothideomycetes genomes: a test case for predicting lifestyles and emergence of pathogens.</title>
        <authorList>
            <person name="Haridas S."/>
            <person name="Albert R."/>
            <person name="Binder M."/>
            <person name="Bloem J."/>
            <person name="Labutti K."/>
            <person name="Salamov A."/>
            <person name="Andreopoulos B."/>
            <person name="Baker S."/>
            <person name="Barry K."/>
            <person name="Bills G."/>
            <person name="Bluhm B."/>
            <person name="Cannon C."/>
            <person name="Castanera R."/>
            <person name="Culley D."/>
            <person name="Daum C."/>
            <person name="Ezra D."/>
            <person name="Gonzalez J."/>
            <person name="Henrissat B."/>
            <person name="Kuo A."/>
            <person name="Liang C."/>
            <person name="Lipzen A."/>
            <person name="Lutzoni F."/>
            <person name="Magnuson J."/>
            <person name="Mondo S."/>
            <person name="Nolan M."/>
            <person name="Ohm R."/>
            <person name="Pangilinan J."/>
            <person name="Park H.-J."/>
            <person name="Ramirez L."/>
            <person name="Alfaro M."/>
            <person name="Sun H."/>
            <person name="Tritt A."/>
            <person name="Yoshinaga Y."/>
            <person name="Zwiers L.-H."/>
            <person name="Turgeon B."/>
            <person name="Goodwin S."/>
            <person name="Spatafora J."/>
            <person name="Crous P."/>
            <person name="Grigoriev I."/>
        </authorList>
    </citation>
    <scope>NUCLEOTIDE SEQUENCE</scope>
    <source>
        <strain evidence="4">CBS 115976</strain>
    </source>
</reference>
<dbReference type="PRINTS" id="PR00081">
    <property type="entry name" value="GDHRDH"/>
</dbReference>
<dbReference type="PRINTS" id="PR00080">
    <property type="entry name" value="SDRFAMILY"/>
</dbReference>
<name>A0A6A6UCG6_9PEZI</name>
<dbReference type="Gene3D" id="3.40.50.720">
    <property type="entry name" value="NAD(P)-binding Rossmann-like Domain"/>
    <property type="match status" value="1"/>
</dbReference>
<dbReference type="InterPro" id="IPR002347">
    <property type="entry name" value="SDR_fam"/>
</dbReference>
<keyword evidence="2" id="KW-0521">NADP</keyword>
<dbReference type="Proteomes" id="UP000799302">
    <property type="component" value="Unassembled WGS sequence"/>
</dbReference>
<evidence type="ECO:0000256" key="3">
    <source>
        <dbReference type="ARBA" id="ARBA00023002"/>
    </source>
</evidence>
<evidence type="ECO:0000256" key="1">
    <source>
        <dbReference type="ARBA" id="ARBA00006484"/>
    </source>
</evidence>
<proteinExistence type="inferred from homology"/>
<dbReference type="EMBL" id="MU004235">
    <property type="protein sequence ID" value="KAF2669291.1"/>
    <property type="molecule type" value="Genomic_DNA"/>
</dbReference>
<sequence length="264" mass="27676">MASNLLNGVAYVTGAGSGIGQSATVALVKYGVRKIAITDLSQKGLDETVALLKGTNGLEIETIVMDVSKEADVVDSLQRVVKRFGRLDYALNNAGIGGPPVPTHEMELAGFERCMAIDTTGVFLCQREELKIMQKQANAGPRLGRGAIVNTASMYGLVSTPPQGLSNPAYVVAKHAVVGLSKCDGTFYASQGIRINAICPGYVETPIVASINQDGHMNAEFAKAPLGRAAQPEEIADAIVFLMSPMASYVAGSAMVVDGGYTSY</sequence>
<dbReference type="InterPro" id="IPR036291">
    <property type="entry name" value="NAD(P)-bd_dom_sf"/>
</dbReference>
<dbReference type="AlphaFoldDB" id="A0A6A6UCG6"/>
<evidence type="ECO:0000313" key="5">
    <source>
        <dbReference type="Proteomes" id="UP000799302"/>
    </source>
</evidence>
<dbReference type="PANTHER" id="PTHR24321:SF12">
    <property type="entry name" value="SHORT-CHAIN DEHYDROGENASE_REDUCTASE FAMILY, PUTATIVE (AFU_ORTHOLOGUE AFUA_5G14340)-RELATED"/>
    <property type="match status" value="1"/>
</dbReference>
<dbReference type="SUPFAM" id="SSF51735">
    <property type="entry name" value="NAD(P)-binding Rossmann-fold domains"/>
    <property type="match status" value="1"/>
</dbReference>
<accession>A0A6A6UCG6</accession>
<dbReference type="CDD" id="cd05233">
    <property type="entry name" value="SDR_c"/>
    <property type="match status" value="1"/>
</dbReference>
<evidence type="ECO:0000256" key="2">
    <source>
        <dbReference type="ARBA" id="ARBA00022857"/>
    </source>
</evidence>
<dbReference type="Pfam" id="PF13561">
    <property type="entry name" value="adh_short_C2"/>
    <property type="match status" value="1"/>
</dbReference>
<keyword evidence="3" id="KW-0560">Oxidoreductase</keyword>
<protein>
    <submittedName>
        <fullName evidence="4">Short chain dehydrogenase/ reductase</fullName>
    </submittedName>
</protein>
<dbReference type="OrthoDB" id="5840532at2759"/>